<dbReference type="RefSeq" id="WP_281894297.1">
    <property type="nucleotide sequence ID" value="NZ_BSDI01000007.1"/>
</dbReference>
<proteinExistence type="predicted"/>
<reference evidence="1" key="1">
    <citation type="submission" date="2022-12" db="EMBL/GenBank/DDBJ databases">
        <title>New Phytohabitans aurantiacus sp. RD004123 nov., an actinomycete isolated from soil.</title>
        <authorList>
            <person name="Triningsih D.W."/>
            <person name="Harunari E."/>
            <person name="Igarashi Y."/>
        </authorList>
    </citation>
    <scope>NUCLEOTIDE SEQUENCE</scope>
    <source>
        <strain evidence="1">RD004123</strain>
    </source>
</reference>
<evidence type="ECO:0008006" key="3">
    <source>
        <dbReference type="Google" id="ProtNLM"/>
    </source>
</evidence>
<comment type="caution">
    <text evidence="1">The sequence shown here is derived from an EMBL/GenBank/DDBJ whole genome shotgun (WGS) entry which is preliminary data.</text>
</comment>
<protein>
    <recommendedName>
        <fullName evidence="3">FXSXX-COOH protein</fullName>
    </recommendedName>
</protein>
<evidence type="ECO:0000313" key="2">
    <source>
        <dbReference type="Proteomes" id="UP001144280"/>
    </source>
</evidence>
<sequence>MDRAAPSRQASEADPFEAVRHTPLRRIATDNIDAVNAVRRRVLHTESGLASIGATPFNSAI</sequence>
<accession>A0ABQ5QRQ9</accession>
<dbReference type="Proteomes" id="UP001144280">
    <property type="component" value="Unassembled WGS sequence"/>
</dbReference>
<gene>
    <name evidence="1" type="ORF">Pa4123_22060</name>
</gene>
<organism evidence="1 2">
    <name type="scientific">Phytohabitans aurantiacus</name>
    <dbReference type="NCBI Taxonomy" id="3016789"/>
    <lineage>
        <taxon>Bacteria</taxon>
        <taxon>Bacillati</taxon>
        <taxon>Actinomycetota</taxon>
        <taxon>Actinomycetes</taxon>
        <taxon>Micromonosporales</taxon>
        <taxon>Micromonosporaceae</taxon>
    </lineage>
</organism>
<evidence type="ECO:0000313" key="1">
    <source>
        <dbReference type="EMBL" id="GLH96932.1"/>
    </source>
</evidence>
<keyword evidence="2" id="KW-1185">Reference proteome</keyword>
<dbReference type="EMBL" id="BSDI01000007">
    <property type="protein sequence ID" value="GLH96932.1"/>
    <property type="molecule type" value="Genomic_DNA"/>
</dbReference>
<name>A0ABQ5QRQ9_9ACTN</name>